<evidence type="ECO:0000256" key="1">
    <source>
        <dbReference type="ARBA" id="ARBA00007734"/>
    </source>
</evidence>
<dbReference type="CDD" id="cd00254">
    <property type="entry name" value="LT-like"/>
    <property type="match status" value="1"/>
</dbReference>
<dbReference type="AlphaFoldDB" id="A0A3A6QK89"/>
<comment type="caution">
    <text evidence="4">The sequence shown here is derived from an EMBL/GenBank/DDBJ whole genome shotgun (WGS) entry which is preliminary data.</text>
</comment>
<comment type="similarity">
    <text evidence="1">Belongs to the transglycosylase Slt family.</text>
</comment>
<keyword evidence="2" id="KW-0732">Signal</keyword>
<evidence type="ECO:0000256" key="2">
    <source>
        <dbReference type="SAM" id="SignalP"/>
    </source>
</evidence>
<dbReference type="Gene3D" id="1.10.530.10">
    <property type="match status" value="1"/>
</dbReference>
<evidence type="ECO:0000313" key="4">
    <source>
        <dbReference type="EMBL" id="RJX65872.1"/>
    </source>
</evidence>
<dbReference type="EMBL" id="QVMU01000031">
    <property type="protein sequence ID" value="RJX65872.1"/>
    <property type="molecule type" value="Genomic_DNA"/>
</dbReference>
<reference evidence="4 5" key="1">
    <citation type="submission" date="2018-08" db="EMBL/GenBank/DDBJ databases">
        <title>Vibrio isolated from the Eastern China Marginal Seas.</title>
        <authorList>
            <person name="Li Y."/>
        </authorList>
    </citation>
    <scope>NUCLEOTIDE SEQUENCE [LARGE SCALE GENOMIC DNA]</scope>
    <source>
        <strain evidence="4 5">BEI233</strain>
    </source>
</reference>
<dbReference type="RefSeq" id="WP_120034998.1">
    <property type="nucleotide sequence ID" value="NZ_QVMU01000031.1"/>
</dbReference>
<gene>
    <name evidence="4" type="ORF">DZ860_21165</name>
</gene>
<dbReference type="InterPro" id="IPR008258">
    <property type="entry name" value="Transglycosylase_SLT_dom_1"/>
</dbReference>
<feature type="domain" description="Transglycosylase SLT" evidence="3">
    <location>
        <begin position="49"/>
        <end position="153"/>
    </location>
</feature>
<dbReference type="InterPro" id="IPR023346">
    <property type="entry name" value="Lysozyme-like_dom_sf"/>
</dbReference>
<dbReference type="OrthoDB" id="92254at2"/>
<evidence type="ECO:0000259" key="3">
    <source>
        <dbReference type="Pfam" id="PF01464"/>
    </source>
</evidence>
<dbReference type="Proteomes" id="UP000273252">
    <property type="component" value="Unassembled WGS sequence"/>
</dbReference>
<organism evidence="4 5">
    <name type="scientific">Vibrio sinensis</name>
    <dbReference type="NCBI Taxonomy" id="2302434"/>
    <lineage>
        <taxon>Bacteria</taxon>
        <taxon>Pseudomonadati</taxon>
        <taxon>Pseudomonadota</taxon>
        <taxon>Gammaproteobacteria</taxon>
        <taxon>Vibrionales</taxon>
        <taxon>Vibrionaceae</taxon>
        <taxon>Vibrio</taxon>
    </lineage>
</organism>
<accession>A0A3A6QK89</accession>
<dbReference type="PANTHER" id="PTHR37423:SF2">
    <property type="entry name" value="MEMBRANE-BOUND LYTIC MUREIN TRANSGLYCOSYLASE C"/>
    <property type="match status" value="1"/>
</dbReference>
<keyword evidence="5" id="KW-1185">Reference proteome</keyword>
<dbReference type="PANTHER" id="PTHR37423">
    <property type="entry name" value="SOLUBLE LYTIC MUREIN TRANSGLYCOSYLASE-RELATED"/>
    <property type="match status" value="1"/>
</dbReference>
<feature type="signal peptide" evidence="2">
    <location>
        <begin position="1"/>
        <end position="20"/>
    </location>
</feature>
<proteinExistence type="inferred from homology"/>
<name>A0A3A6QK89_9VIBR</name>
<evidence type="ECO:0000313" key="5">
    <source>
        <dbReference type="Proteomes" id="UP000273252"/>
    </source>
</evidence>
<protein>
    <submittedName>
        <fullName evidence="4">Lytic transglycosylase domain-containing protein</fullName>
    </submittedName>
</protein>
<dbReference type="SUPFAM" id="SSF53955">
    <property type="entry name" value="Lysozyme-like"/>
    <property type="match status" value="1"/>
</dbReference>
<feature type="chain" id="PRO_5017423480" evidence="2">
    <location>
        <begin position="21"/>
        <end position="172"/>
    </location>
</feature>
<dbReference type="Pfam" id="PF01464">
    <property type="entry name" value="SLT"/>
    <property type="match status" value="1"/>
</dbReference>
<sequence>MLKYIGFMLASLLWIQSANAAITSGGRTYDGVKKIIVQRNIRCPNYCSTISKYSRKYNVPAQLIVSIIHNESAFNPKAISPKGAKGLMQLMDINSKAARINPFDPHENIRAGTELFARLMKRYNNVELALAAYNAGEGNVAKYGGIPPFPETKQYIHRVLDHYRKSKPRSKL</sequence>